<sequence>MTASILIVSTINRSVEGAGMGAVIMLGTLFGLIVVIVGAVVFLDPEARERTARDR</sequence>
<evidence type="ECO:0000256" key="1">
    <source>
        <dbReference type="SAM" id="Phobius"/>
    </source>
</evidence>
<organism evidence="2 3">
    <name type="scientific">Mycolicibacterium monacense</name>
    <name type="common">Mycobacterium monacense</name>
    <dbReference type="NCBI Taxonomy" id="85693"/>
    <lineage>
        <taxon>Bacteria</taxon>
        <taxon>Bacillati</taxon>
        <taxon>Actinomycetota</taxon>
        <taxon>Actinomycetes</taxon>
        <taxon>Mycobacteriales</taxon>
        <taxon>Mycobacteriaceae</taxon>
        <taxon>Mycolicibacterium</taxon>
    </lineage>
</organism>
<protein>
    <submittedName>
        <fullName evidence="2">Uncharacterized protein</fullName>
    </submittedName>
</protein>
<evidence type="ECO:0000313" key="2">
    <source>
        <dbReference type="EMBL" id="BBZ60822.1"/>
    </source>
</evidence>
<name>A0AAD1J1P5_MYCMB</name>
<gene>
    <name evidence="2" type="ORF">MMON_21230</name>
</gene>
<keyword evidence="1" id="KW-1133">Transmembrane helix</keyword>
<accession>A0AAD1J1P5</accession>
<proteinExistence type="predicted"/>
<dbReference type="Proteomes" id="UP000466039">
    <property type="component" value="Chromosome"/>
</dbReference>
<keyword evidence="1" id="KW-0472">Membrane</keyword>
<reference evidence="2 3" key="1">
    <citation type="journal article" date="2019" name="Emerg. Microbes Infect.">
        <title>Comprehensive subspecies identification of 175 nontuberculous mycobacteria species based on 7547 genomic profiles.</title>
        <authorList>
            <person name="Matsumoto Y."/>
            <person name="Kinjo T."/>
            <person name="Motooka D."/>
            <person name="Nabeya D."/>
            <person name="Jung N."/>
            <person name="Uechi K."/>
            <person name="Horii T."/>
            <person name="Iida T."/>
            <person name="Fujita J."/>
            <person name="Nakamura S."/>
        </authorList>
    </citation>
    <scope>NUCLEOTIDE SEQUENCE [LARGE SCALE GENOMIC DNA]</scope>
    <source>
        <strain evidence="2 3">JCM 15658</strain>
    </source>
</reference>
<keyword evidence="1" id="KW-0812">Transmembrane</keyword>
<dbReference type="EMBL" id="AP022617">
    <property type="protein sequence ID" value="BBZ60822.1"/>
    <property type="molecule type" value="Genomic_DNA"/>
</dbReference>
<dbReference type="AlphaFoldDB" id="A0AAD1J1P5"/>
<evidence type="ECO:0000313" key="3">
    <source>
        <dbReference type="Proteomes" id="UP000466039"/>
    </source>
</evidence>
<feature type="transmembrane region" description="Helical" evidence="1">
    <location>
        <begin position="20"/>
        <end position="43"/>
    </location>
</feature>
<keyword evidence="3" id="KW-1185">Reference proteome</keyword>